<dbReference type="GO" id="GO:0005634">
    <property type="term" value="C:nucleus"/>
    <property type="evidence" value="ECO:0007669"/>
    <property type="project" value="TreeGrafter"/>
</dbReference>
<dbReference type="InterPro" id="IPR012942">
    <property type="entry name" value="SRR1-like"/>
</dbReference>
<evidence type="ECO:0000259" key="2">
    <source>
        <dbReference type="Pfam" id="PF07985"/>
    </source>
</evidence>
<dbReference type="Pfam" id="PF07985">
    <property type="entry name" value="SRR1"/>
    <property type="match status" value="1"/>
</dbReference>
<protein>
    <recommendedName>
        <fullName evidence="2">SRR1-like domain-containing protein</fullName>
    </recommendedName>
</protein>
<dbReference type="OrthoDB" id="551431at2759"/>
<dbReference type="GO" id="GO:0005737">
    <property type="term" value="C:cytoplasm"/>
    <property type="evidence" value="ECO:0007669"/>
    <property type="project" value="TreeGrafter"/>
</dbReference>
<dbReference type="AlphaFoldDB" id="A0A9P6CX78"/>
<comment type="caution">
    <text evidence="3">The sequence shown here is derived from an EMBL/GenBank/DDBJ whole genome shotgun (WGS) entry which is preliminary data.</text>
</comment>
<dbReference type="Proteomes" id="UP000807469">
    <property type="component" value="Unassembled WGS sequence"/>
</dbReference>
<reference evidence="3" key="1">
    <citation type="submission" date="2020-11" db="EMBL/GenBank/DDBJ databases">
        <authorList>
            <consortium name="DOE Joint Genome Institute"/>
            <person name="Ahrendt S."/>
            <person name="Riley R."/>
            <person name="Andreopoulos W."/>
            <person name="Labutti K."/>
            <person name="Pangilinan J."/>
            <person name="Ruiz-Duenas F.J."/>
            <person name="Barrasa J.M."/>
            <person name="Sanchez-Garcia M."/>
            <person name="Camarero S."/>
            <person name="Miyauchi S."/>
            <person name="Serrano A."/>
            <person name="Linde D."/>
            <person name="Babiker R."/>
            <person name="Drula E."/>
            <person name="Ayuso-Fernandez I."/>
            <person name="Pacheco R."/>
            <person name="Padilla G."/>
            <person name="Ferreira P."/>
            <person name="Barriuso J."/>
            <person name="Kellner H."/>
            <person name="Castanera R."/>
            <person name="Alfaro M."/>
            <person name="Ramirez L."/>
            <person name="Pisabarro A.G."/>
            <person name="Kuo A."/>
            <person name="Tritt A."/>
            <person name="Lipzen A."/>
            <person name="He G."/>
            <person name="Yan M."/>
            <person name="Ng V."/>
            <person name="Cullen D."/>
            <person name="Martin F."/>
            <person name="Rosso M.-N."/>
            <person name="Henrissat B."/>
            <person name="Hibbett D."/>
            <person name="Martinez A.T."/>
            <person name="Grigoriev I.V."/>
        </authorList>
    </citation>
    <scope>NUCLEOTIDE SEQUENCE</scope>
    <source>
        <strain evidence="3">CIRM-BRFM 674</strain>
    </source>
</reference>
<dbReference type="EMBL" id="MU155298">
    <property type="protein sequence ID" value="KAF9476335.1"/>
    <property type="molecule type" value="Genomic_DNA"/>
</dbReference>
<feature type="domain" description="SRR1-like" evidence="2">
    <location>
        <begin position="67"/>
        <end position="228"/>
    </location>
</feature>
<comment type="similarity">
    <text evidence="1">Belongs to the SRR1 family.</text>
</comment>
<organism evidence="3 4">
    <name type="scientific">Pholiota conissans</name>
    <dbReference type="NCBI Taxonomy" id="109636"/>
    <lineage>
        <taxon>Eukaryota</taxon>
        <taxon>Fungi</taxon>
        <taxon>Dikarya</taxon>
        <taxon>Basidiomycota</taxon>
        <taxon>Agaricomycotina</taxon>
        <taxon>Agaricomycetes</taxon>
        <taxon>Agaricomycetidae</taxon>
        <taxon>Agaricales</taxon>
        <taxon>Agaricineae</taxon>
        <taxon>Strophariaceae</taxon>
        <taxon>Pholiota</taxon>
    </lineage>
</organism>
<proteinExistence type="inferred from homology"/>
<keyword evidence="4" id="KW-1185">Reference proteome</keyword>
<name>A0A9P6CX78_9AGAR</name>
<sequence>MSSDTPFSYSEFTPVKARKNRRKKTSPPLPAVLVTLREQIRQEKWFAESSQIIQSSWREFSVHNPGVLCLGLGSPSASPIARIQLAFLAETCKQLNVDHDAVSVYDPVFTADDLALFADMQMHVLPQDRARIPPPFPLIELQAPTICFMPHCDIELYDAVFRANWSLAGLSNLFVLGNRIREYVDNRPTSALETTVPCLLRAAGILESRPLPVSTTWPTAFNNTSVQFRHSRTVVADDVFTALPWQELDSNAQAQVALARTDAPENSTETERCKGVERLEIPAAV</sequence>
<gene>
    <name evidence="3" type="ORF">BDN70DRAFT_812467</name>
</gene>
<accession>A0A9P6CX78</accession>
<dbReference type="PANTHER" id="PTHR28626:SF3">
    <property type="entry name" value="SRR1-LIKE PROTEIN"/>
    <property type="match status" value="1"/>
</dbReference>
<evidence type="ECO:0000256" key="1">
    <source>
        <dbReference type="ARBA" id="ARBA00009856"/>
    </source>
</evidence>
<evidence type="ECO:0000313" key="4">
    <source>
        <dbReference type="Proteomes" id="UP000807469"/>
    </source>
</evidence>
<dbReference type="PANTHER" id="PTHR28626">
    <property type="entry name" value="SRR1-LIKE PROTEIN"/>
    <property type="match status" value="1"/>
</dbReference>
<dbReference type="InterPro" id="IPR040044">
    <property type="entry name" value="SRR1L"/>
</dbReference>
<evidence type="ECO:0000313" key="3">
    <source>
        <dbReference type="EMBL" id="KAF9476335.1"/>
    </source>
</evidence>